<feature type="non-terminal residue" evidence="2">
    <location>
        <position position="371"/>
    </location>
</feature>
<dbReference type="PROSITE" id="PS51257">
    <property type="entry name" value="PROKAR_LIPOPROTEIN"/>
    <property type="match status" value="1"/>
</dbReference>
<protein>
    <submittedName>
        <fullName evidence="2">Alpha-rhamnosidase</fullName>
    </submittedName>
</protein>
<comment type="caution">
    <text evidence="2">The sequence shown here is derived from an EMBL/GenBank/DDBJ whole genome shotgun (WGS) entry which is preliminary data.</text>
</comment>
<feature type="domain" description="Bacterial alpha-L-rhamnosidase N-terminal" evidence="1">
    <location>
        <begin position="183"/>
        <end position="345"/>
    </location>
</feature>
<dbReference type="InterPro" id="IPR008979">
    <property type="entry name" value="Galactose-bd-like_sf"/>
</dbReference>
<reference evidence="2" key="1">
    <citation type="journal article" date="2020" name="mSystems">
        <title>Genome- and Community-Level Interaction Insights into Carbon Utilization and Element Cycling Functions of Hydrothermarchaeota in Hydrothermal Sediment.</title>
        <authorList>
            <person name="Zhou Z."/>
            <person name="Liu Y."/>
            <person name="Xu W."/>
            <person name="Pan J."/>
            <person name="Luo Z.H."/>
            <person name="Li M."/>
        </authorList>
    </citation>
    <scope>NUCLEOTIDE SEQUENCE [LARGE SCALE GENOMIC DNA]</scope>
    <source>
        <strain evidence="2">SpSt-1217</strain>
    </source>
</reference>
<dbReference type="InterPro" id="IPR013737">
    <property type="entry name" value="Bac_rhamnosid_N"/>
</dbReference>
<dbReference type="InterPro" id="IPR013783">
    <property type="entry name" value="Ig-like_fold"/>
</dbReference>
<evidence type="ECO:0000259" key="1">
    <source>
        <dbReference type="Pfam" id="PF08531"/>
    </source>
</evidence>
<evidence type="ECO:0000313" key="2">
    <source>
        <dbReference type="EMBL" id="HDR51658.1"/>
    </source>
</evidence>
<dbReference type="EMBL" id="DSDK01000469">
    <property type="protein sequence ID" value="HDR51658.1"/>
    <property type="molecule type" value="Genomic_DNA"/>
</dbReference>
<proteinExistence type="predicted"/>
<dbReference type="AlphaFoldDB" id="A0A831LL79"/>
<dbReference type="Gene3D" id="2.60.120.260">
    <property type="entry name" value="Galactose-binding domain-like"/>
    <property type="match status" value="1"/>
</dbReference>
<dbReference type="Proteomes" id="UP000886047">
    <property type="component" value="Unassembled WGS sequence"/>
</dbReference>
<dbReference type="InterPro" id="IPR016007">
    <property type="entry name" value="Alpha_rhamnosid"/>
</dbReference>
<gene>
    <name evidence="2" type="ORF">ENN90_08585</name>
</gene>
<organism evidence="2">
    <name type="scientific">Mariniphaga anaerophila</name>
    <dbReference type="NCBI Taxonomy" id="1484053"/>
    <lineage>
        <taxon>Bacteria</taxon>
        <taxon>Pseudomonadati</taxon>
        <taxon>Bacteroidota</taxon>
        <taxon>Bacteroidia</taxon>
        <taxon>Marinilabiliales</taxon>
        <taxon>Prolixibacteraceae</taxon>
        <taxon>Mariniphaga</taxon>
    </lineage>
</organism>
<dbReference type="Pfam" id="PF25788">
    <property type="entry name" value="Ig_Rha78A_N"/>
    <property type="match status" value="1"/>
</dbReference>
<name>A0A831LL79_9BACT</name>
<dbReference type="PANTHER" id="PTHR33307:SF6">
    <property type="entry name" value="ALPHA-RHAMNOSIDASE (EUROFUNG)-RELATED"/>
    <property type="match status" value="1"/>
</dbReference>
<dbReference type="PANTHER" id="PTHR33307">
    <property type="entry name" value="ALPHA-RHAMNOSIDASE (EUROFUNG)"/>
    <property type="match status" value="1"/>
</dbReference>
<dbReference type="Gene3D" id="2.60.40.10">
    <property type="entry name" value="Immunoglobulins"/>
    <property type="match status" value="1"/>
</dbReference>
<sequence>MKNNLTHFYMNRFAILYSLIVLFFIVGCNSKNRPEVFDLRCESLQNPLGIDKTTPRLSWKISSEKNGTEQKAFQILVAAERSDLTENKADLWNSGKVESSASIFLPYQGQKLNSGTAAWWKIRVWDEAGNISNWSEPARFSIGLLSENDWQASYIAFNTENGYRECPQLYQTFEVDETNSNYFLHVNSLGYHEVFINGKKVDDGVLSPAVSQFDKRSLINTYDVSDLLQKGKNELILWLGSGWYTEGLPGVANNGPVVRAQLEKVENNQREIILATDENWKGRKSSYTRHGNWRPNQFGGEIVDGVLAKNDLQTDYPENPWQPVSLVNIPVHGASPQMTEQNAITETISPVSIEEIAPDTFLVDMGKNLTG</sequence>
<dbReference type="SUPFAM" id="SSF49785">
    <property type="entry name" value="Galactose-binding domain-like"/>
    <property type="match status" value="1"/>
</dbReference>
<accession>A0A831LL79</accession>
<dbReference type="Pfam" id="PF08531">
    <property type="entry name" value="Bac_rhamnosid_N"/>
    <property type="match status" value="1"/>
</dbReference>